<comment type="caution">
    <text evidence="9">The sequence shown here is derived from an EMBL/GenBank/DDBJ whole genome shotgun (WGS) entry which is preliminary data.</text>
</comment>
<dbReference type="EMBL" id="QYUJ01000014">
    <property type="protein sequence ID" value="RJF73098.1"/>
    <property type="molecule type" value="Genomic_DNA"/>
</dbReference>
<dbReference type="RefSeq" id="WP_119765832.1">
    <property type="nucleotide sequence ID" value="NZ_QYUJ01000014.1"/>
</dbReference>
<feature type="transmembrane region" description="Helical" evidence="7">
    <location>
        <begin position="141"/>
        <end position="161"/>
    </location>
</feature>
<organism evidence="9 10">
    <name type="scientific">Deinococcus cavernae</name>
    <dbReference type="NCBI Taxonomy" id="2320857"/>
    <lineage>
        <taxon>Bacteria</taxon>
        <taxon>Thermotogati</taxon>
        <taxon>Deinococcota</taxon>
        <taxon>Deinococci</taxon>
        <taxon>Deinococcales</taxon>
        <taxon>Deinococcaceae</taxon>
        <taxon>Deinococcus</taxon>
    </lineage>
</organism>
<sequence>MEHWIDVILGFSYVGIFLVVFAETGLLVGAALPGDSLLIAAGIVAANQKGNVHLDLGGVIVAVVAGAILGSIVGYFLGKRWGPAIFSRQHSRLFKPEYRVRAEEFFAKEGPKSVMLARFIPFVRAVVPTLAGVSNMDFRQYTLYSVVGAIVWGAGLPALAYYVGQRIPDLDHYILLIIAVVIVLSAIPVLLKVLEARRAPRI</sequence>
<accession>A0A418VAF1</accession>
<evidence type="ECO:0000313" key="9">
    <source>
        <dbReference type="EMBL" id="RJF73098.1"/>
    </source>
</evidence>
<dbReference type="PANTHER" id="PTHR30353:SF0">
    <property type="entry name" value="TRANSMEMBRANE PROTEIN"/>
    <property type="match status" value="1"/>
</dbReference>
<feature type="transmembrane region" description="Helical" evidence="7">
    <location>
        <begin position="7"/>
        <end position="32"/>
    </location>
</feature>
<dbReference type="InterPro" id="IPR032818">
    <property type="entry name" value="DedA-like"/>
</dbReference>
<dbReference type="PANTHER" id="PTHR30353">
    <property type="entry name" value="INNER MEMBRANE PROTEIN DEDA-RELATED"/>
    <property type="match status" value="1"/>
</dbReference>
<feature type="domain" description="VTT" evidence="8">
    <location>
        <begin position="32"/>
        <end position="153"/>
    </location>
</feature>
<comment type="similarity">
    <text evidence="2 7">Belongs to the DedA family.</text>
</comment>
<keyword evidence="6 7" id="KW-0472">Membrane</keyword>
<dbReference type="GO" id="GO:0005886">
    <property type="term" value="C:plasma membrane"/>
    <property type="evidence" value="ECO:0007669"/>
    <property type="project" value="UniProtKB-SubCell"/>
</dbReference>
<protein>
    <submittedName>
        <fullName evidence="9">DedA family protein</fullName>
    </submittedName>
</protein>
<name>A0A418VAF1_9DEIO</name>
<keyword evidence="5 7" id="KW-1133">Transmembrane helix</keyword>
<dbReference type="OrthoDB" id="9813426at2"/>
<keyword evidence="3 7" id="KW-1003">Cell membrane</keyword>
<evidence type="ECO:0000256" key="6">
    <source>
        <dbReference type="ARBA" id="ARBA00023136"/>
    </source>
</evidence>
<evidence type="ECO:0000256" key="1">
    <source>
        <dbReference type="ARBA" id="ARBA00004651"/>
    </source>
</evidence>
<feature type="transmembrane region" description="Helical" evidence="7">
    <location>
        <begin position="56"/>
        <end position="78"/>
    </location>
</feature>
<evidence type="ECO:0000256" key="3">
    <source>
        <dbReference type="ARBA" id="ARBA00022475"/>
    </source>
</evidence>
<evidence type="ECO:0000256" key="4">
    <source>
        <dbReference type="ARBA" id="ARBA00022692"/>
    </source>
</evidence>
<evidence type="ECO:0000256" key="5">
    <source>
        <dbReference type="ARBA" id="ARBA00022989"/>
    </source>
</evidence>
<dbReference type="Proteomes" id="UP000286287">
    <property type="component" value="Unassembled WGS sequence"/>
</dbReference>
<dbReference type="InterPro" id="IPR032816">
    <property type="entry name" value="VTT_dom"/>
</dbReference>
<proteinExistence type="inferred from homology"/>
<feature type="transmembrane region" description="Helical" evidence="7">
    <location>
        <begin position="173"/>
        <end position="194"/>
    </location>
</feature>
<comment type="subcellular location">
    <subcellularLocation>
        <location evidence="1 7">Cell membrane</location>
        <topology evidence="1 7">Multi-pass membrane protein</topology>
    </subcellularLocation>
</comment>
<reference evidence="9 10" key="1">
    <citation type="submission" date="2018-09" db="EMBL/GenBank/DDBJ databases">
        <authorList>
            <person name="Zhu H."/>
        </authorList>
    </citation>
    <scope>NUCLEOTIDE SEQUENCE [LARGE SCALE GENOMIC DNA]</scope>
    <source>
        <strain evidence="9 10">K2S05-167</strain>
    </source>
</reference>
<evidence type="ECO:0000313" key="10">
    <source>
        <dbReference type="Proteomes" id="UP000286287"/>
    </source>
</evidence>
<evidence type="ECO:0000259" key="8">
    <source>
        <dbReference type="Pfam" id="PF09335"/>
    </source>
</evidence>
<dbReference type="AlphaFoldDB" id="A0A418VAF1"/>
<dbReference type="Pfam" id="PF09335">
    <property type="entry name" value="VTT_dom"/>
    <property type="match status" value="1"/>
</dbReference>
<keyword evidence="10" id="KW-1185">Reference proteome</keyword>
<evidence type="ECO:0000256" key="7">
    <source>
        <dbReference type="RuleBase" id="RU367016"/>
    </source>
</evidence>
<gene>
    <name evidence="9" type="ORF">D3875_17655</name>
</gene>
<evidence type="ECO:0000256" key="2">
    <source>
        <dbReference type="ARBA" id="ARBA00010792"/>
    </source>
</evidence>
<keyword evidence="4 7" id="KW-0812">Transmembrane</keyword>